<feature type="transmembrane region" description="Helical" evidence="6">
    <location>
        <begin position="183"/>
        <end position="202"/>
    </location>
</feature>
<proteinExistence type="inferred from homology"/>
<dbReference type="Gene3D" id="1.20.1250.20">
    <property type="entry name" value="MFS general substrate transporter like domains"/>
    <property type="match status" value="2"/>
</dbReference>
<sequence>MATAAAMGERMTLSQSRALRLLTVFILYIGQGVPIGLFWFAIPAWMAANGADEVDIAYVLGLTSLPWTLKFLNGFIMDRYSFLEMGRRRPWIIGSQLVMIALFIIAALVQPGVDDVLLLGAAGFAVNLATTFQDVAVDGLAVDIMSEDEQAQAGGMMFGGQSIGMAMSTALTGLAIARMGPMAAYLLSAAFVGAVTIFVLFLREREGERALPWTKGEAHPANIEIYLGAWWPILRNTLKSLAKPLSLLWVPVAISTGLHYGVLTGATPLIGTGEVGWNEEQVTSLVGTAQLVAGIIGLTIGGWGGKILGAKKSIIVTLLAFLVLSAWMWFSVPRWGLPSHFLTFVYAWIILDVLLRVVTVPIAMRLCDPSVAATQFAIYMAISNFGITLGAWVLALSTKMGGLPSALVIVFAMHLLGIIIMVVVKFPRSEKMRARLATQQAVLQ</sequence>
<protein>
    <submittedName>
        <fullName evidence="7">MFS transporter</fullName>
    </submittedName>
</protein>
<dbReference type="SUPFAM" id="SSF103473">
    <property type="entry name" value="MFS general substrate transporter"/>
    <property type="match status" value="1"/>
</dbReference>
<evidence type="ECO:0000256" key="5">
    <source>
        <dbReference type="ARBA" id="ARBA00023136"/>
    </source>
</evidence>
<evidence type="ECO:0000313" key="8">
    <source>
        <dbReference type="Proteomes" id="UP001215827"/>
    </source>
</evidence>
<feature type="transmembrane region" description="Helical" evidence="6">
    <location>
        <begin position="21"/>
        <end position="44"/>
    </location>
</feature>
<dbReference type="InterPro" id="IPR036259">
    <property type="entry name" value="MFS_trans_sf"/>
</dbReference>
<reference evidence="7 8" key="1">
    <citation type="submission" date="2023-03" db="EMBL/GenBank/DDBJ databases">
        <title>Altererythrobacter sp. CAU 1644 isolated from sand.</title>
        <authorList>
            <person name="Kim W."/>
        </authorList>
    </citation>
    <scope>NUCLEOTIDE SEQUENCE [LARGE SCALE GENOMIC DNA]</scope>
    <source>
        <strain evidence="7 8">CAU 1644</strain>
    </source>
</reference>
<dbReference type="PANTHER" id="PTHR12778:SF9">
    <property type="entry name" value="ACETYL-COENZYME A TRANSPORTER 1"/>
    <property type="match status" value="1"/>
</dbReference>
<dbReference type="PANTHER" id="PTHR12778">
    <property type="entry name" value="SOLUTE CARRIER FAMILY 33 ACETYL-COA TRANSPORTER -RELATED"/>
    <property type="match status" value="1"/>
</dbReference>
<keyword evidence="3 6" id="KW-0812">Transmembrane</keyword>
<feature type="transmembrane region" description="Helical" evidence="6">
    <location>
        <begin position="56"/>
        <end position="77"/>
    </location>
</feature>
<dbReference type="Pfam" id="PF07690">
    <property type="entry name" value="MFS_1"/>
    <property type="match status" value="1"/>
</dbReference>
<dbReference type="Proteomes" id="UP001215827">
    <property type="component" value="Chromosome"/>
</dbReference>
<feature type="transmembrane region" description="Helical" evidence="6">
    <location>
        <begin position="89"/>
        <end position="110"/>
    </location>
</feature>
<dbReference type="InterPro" id="IPR004752">
    <property type="entry name" value="AmpG_permease/AT-1"/>
</dbReference>
<feature type="transmembrane region" description="Helical" evidence="6">
    <location>
        <begin position="376"/>
        <end position="394"/>
    </location>
</feature>
<keyword evidence="8" id="KW-1185">Reference proteome</keyword>
<organism evidence="7 8">
    <name type="scientific">Altererythrobacter arenosus</name>
    <dbReference type="NCBI Taxonomy" id="3032592"/>
    <lineage>
        <taxon>Bacteria</taxon>
        <taxon>Pseudomonadati</taxon>
        <taxon>Pseudomonadota</taxon>
        <taxon>Alphaproteobacteria</taxon>
        <taxon>Sphingomonadales</taxon>
        <taxon>Erythrobacteraceae</taxon>
        <taxon>Altererythrobacter</taxon>
    </lineage>
</organism>
<feature type="transmembrane region" description="Helical" evidence="6">
    <location>
        <begin position="344"/>
        <end position="364"/>
    </location>
</feature>
<gene>
    <name evidence="7" type="ORF">P7228_11365</name>
</gene>
<keyword evidence="5 6" id="KW-0472">Membrane</keyword>
<feature type="transmembrane region" description="Helical" evidence="6">
    <location>
        <begin position="406"/>
        <end position="426"/>
    </location>
</feature>
<evidence type="ECO:0000256" key="2">
    <source>
        <dbReference type="ARBA" id="ARBA00008335"/>
    </source>
</evidence>
<evidence type="ECO:0000313" key="7">
    <source>
        <dbReference type="EMBL" id="WFL76592.1"/>
    </source>
</evidence>
<evidence type="ECO:0000256" key="6">
    <source>
        <dbReference type="SAM" id="Phobius"/>
    </source>
</evidence>
<comment type="subcellular location">
    <subcellularLocation>
        <location evidence="1">Membrane</location>
        <topology evidence="1">Multi-pass membrane protein</topology>
    </subcellularLocation>
</comment>
<dbReference type="InterPro" id="IPR011701">
    <property type="entry name" value="MFS"/>
</dbReference>
<name>A0ABY8FP01_9SPHN</name>
<keyword evidence="4 6" id="KW-1133">Transmembrane helix</keyword>
<accession>A0ABY8FP01</accession>
<dbReference type="EMBL" id="CP121106">
    <property type="protein sequence ID" value="WFL76592.1"/>
    <property type="molecule type" value="Genomic_DNA"/>
</dbReference>
<feature type="transmembrane region" description="Helical" evidence="6">
    <location>
        <begin position="282"/>
        <end position="301"/>
    </location>
</feature>
<feature type="transmembrane region" description="Helical" evidence="6">
    <location>
        <begin position="245"/>
        <end position="262"/>
    </location>
</feature>
<comment type="similarity">
    <text evidence="2">Belongs to the major facilitator superfamily.</text>
</comment>
<feature type="transmembrane region" description="Helical" evidence="6">
    <location>
        <begin position="313"/>
        <end position="332"/>
    </location>
</feature>
<evidence type="ECO:0000256" key="4">
    <source>
        <dbReference type="ARBA" id="ARBA00022989"/>
    </source>
</evidence>
<dbReference type="RefSeq" id="WP_278015357.1">
    <property type="nucleotide sequence ID" value="NZ_CP121106.1"/>
</dbReference>
<evidence type="ECO:0000256" key="3">
    <source>
        <dbReference type="ARBA" id="ARBA00022692"/>
    </source>
</evidence>
<evidence type="ECO:0000256" key="1">
    <source>
        <dbReference type="ARBA" id="ARBA00004141"/>
    </source>
</evidence>